<dbReference type="Gene3D" id="3.20.20.540">
    <property type="entry name" value="Radical SAM ThiC family, central domain"/>
    <property type="match status" value="1"/>
</dbReference>
<keyword evidence="6" id="KW-0408">Iron</keyword>
<keyword evidence="5" id="KW-0862">Zinc</keyword>
<dbReference type="Proteomes" id="UP001141629">
    <property type="component" value="Unassembled WGS sequence"/>
</dbReference>
<dbReference type="PANTHER" id="PTHR30557:SF1">
    <property type="entry name" value="PHOSPHOMETHYLPYRIMIDINE SYNTHASE, CHLOROPLASTIC"/>
    <property type="match status" value="1"/>
</dbReference>
<sequence length="479" mass="51315">MTAHWPPADLPAVTAAPVVGGSKDYLDLVDVRGARVPYRRVRLADGRHVDLYDSSGPYTDPDAVLDLERGLPPRPGVFHGRGTQLQQARNGVVTAEMAFVAAREGVRPKLVRDEVAGGRAVIPANHRHPESEPMIIGRAFRVKVTATVGTPSADTEVQDMVRSIRWGADTVLDASAGDAFDHRDRLLRNAPVPIGTDPLHQALEAVDGDPAALSWETFRDTVVEQAEQGVDYMTVPAGVRVEHLSLTAGRASGIVDRGGAIMAAWCRRRRTESFLFTHFEELCGILARYDVTLALGAGLQPGSIADADDAAQFTELRTVGGLAKVARAHGVQVMIEGSGRLPLHAIANHVRLLDQLSQGAPAYAYGPLTTDVALGHEHVAAAIGAAATAQAGTAMLFCLSPAQHAGDPERAVLKDAVVAHRIAAHAADLAKGQLPARQREVELCRARVEHHWHDQRALSVDPDTAYGVTSVGHRRLRRT</sequence>
<keyword evidence="4" id="KW-0479">Metal-binding</keyword>
<evidence type="ECO:0000259" key="9">
    <source>
        <dbReference type="Pfam" id="PF13667"/>
    </source>
</evidence>
<dbReference type="GO" id="GO:0016829">
    <property type="term" value="F:lyase activity"/>
    <property type="evidence" value="ECO:0007669"/>
    <property type="project" value="UniProtKB-KW"/>
</dbReference>
<name>A0A9X2Z0S7_9MYCO</name>
<gene>
    <name evidence="10" type="ORF">H7K45_14925</name>
</gene>
<comment type="cofactor">
    <cofactor evidence="1">
        <name>[4Fe-4S] cluster</name>
        <dbReference type="ChEBI" id="CHEBI:49883"/>
    </cofactor>
</comment>
<feature type="domain" description="ThiC-associated" evidence="9">
    <location>
        <begin position="34"/>
        <end position="73"/>
    </location>
</feature>
<dbReference type="InterPro" id="IPR025747">
    <property type="entry name" value="ThiC-associated_dom"/>
</dbReference>
<evidence type="ECO:0000256" key="5">
    <source>
        <dbReference type="ARBA" id="ARBA00022833"/>
    </source>
</evidence>
<dbReference type="Gene3D" id="6.10.250.620">
    <property type="match status" value="1"/>
</dbReference>
<dbReference type="AlphaFoldDB" id="A0A9X2Z0S7"/>
<accession>A0A9X2Z0S7</accession>
<dbReference type="Pfam" id="PF01964">
    <property type="entry name" value="ThiC_Rad_SAM"/>
    <property type="match status" value="1"/>
</dbReference>
<keyword evidence="7" id="KW-0411">Iron-sulfur</keyword>
<proteinExistence type="predicted"/>
<organism evidence="10 11">
    <name type="scientific">Mycobacterium yunnanensis</name>
    <dbReference type="NCBI Taxonomy" id="368477"/>
    <lineage>
        <taxon>Bacteria</taxon>
        <taxon>Bacillati</taxon>
        <taxon>Actinomycetota</taxon>
        <taxon>Actinomycetes</taxon>
        <taxon>Mycobacteriales</taxon>
        <taxon>Mycobacteriaceae</taxon>
        <taxon>Mycobacterium</taxon>
    </lineage>
</organism>
<dbReference type="InterPro" id="IPR002817">
    <property type="entry name" value="ThiC/BzaA/B"/>
</dbReference>
<reference evidence="10" key="1">
    <citation type="submission" date="2020-07" db="EMBL/GenBank/DDBJ databases">
        <authorList>
            <person name="Pettersson B.M.F."/>
            <person name="Behra P.R.K."/>
            <person name="Ramesh M."/>
            <person name="Das S."/>
            <person name="Dasgupta S."/>
            <person name="Kirsebom L.A."/>
        </authorList>
    </citation>
    <scope>NUCLEOTIDE SEQUENCE</scope>
    <source>
        <strain evidence="10">DSM 44838</strain>
    </source>
</reference>
<keyword evidence="11" id="KW-1185">Reference proteome</keyword>
<dbReference type="GO" id="GO:0051539">
    <property type="term" value="F:4 iron, 4 sulfur cluster binding"/>
    <property type="evidence" value="ECO:0007669"/>
    <property type="project" value="UniProtKB-KW"/>
</dbReference>
<dbReference type="GO" id="GO:0005829">
    <property type="term" value="C:cytosol"/>
    <property type="evidence" value="ECO:0007669"/>
    <property type="project" value="TreeGrafter"/>
</dbReference>
<keyword evidence="8" id="KW-0456">Lyase</keyword>
<evidence type="ECO:0000256" key="6">
    <source>
        <dbReference type="ARBA" id="ARBA00023004"/>
    </source>
</evidence>
<evidence type="ECO:0000313" key="10">
    <source>
        <dbReference type="EMBL" id="MCV7421840.1"/>
    </source>
</evidence>
<evidence type="ECO:0000256" key="3">
    <source>
        <dbReference type="ARBA" id="ARBA00022691"/>
    </source>
</evidence>
<evidence type="ECO:0000313" key="11">
    <source>
        <dbReference type="Proteomes" id="UP001141629"/>
    </source>
</evidence>
<keyword evidence="2" id="KW-0004">4Fe-4S</keyword>
<keyword evidence="3" id="KW-0949">S-adenosyl-L-methionine</keyword>
<evidence type="ECO:0000256" key="7">
    <source>
        <dbReference type="ARBA" id="ARBA00023014"/>
    </source>
</evidence>
<evidence type="ECO:0000256" key="2">
    <source>
        <dbReference type="ARBA" id="ARBA00022485"/>
    </source>
</evidence>
<evidence type="ECO:0000256" key="1">
    <source>
        <dbReference type="ARBA" id="ARBA00001966"/>
    </source>
</evidence>
<dbReference type="EMBL" id="JACKVK010000008">
    <property type="protein sequence ID" value="MCV7421840.1"/>
    <property type="molecule type" value="Genomic_DNA"/>
</dbReference>
<comment type="caution">
    <text evidence="10">The sequence shown here is derived from an EMBL/GenBank/DDBJ whole genome shotgun (WGS) entry which is preliminary data.</text>
</comment>
<evidence type="ECO:0000256" key="4">
    <source>
        <dbReference type="ARBA" id="ARBA00022723"/>
    </source>
</evidence>
<evidence type="ECO:0000256" key="8">
    <source>
        <dbReference type="ARBA" id="ARBA00023239"/>
    </source>
</evidence>
<protein>
    <submittedName>
        <fullName evidence="10">Phosphomethylpyrimidine synthase ThiC</fullName>
    </submittedName>
</protein>
<reference evidence="10" key="2">
    <citation type="journal article" date="2022" name="BMC Genomics">
        <title>Comparative genome analysis of mycobacteria focusing on tRNA and non-coding RNA.</title>
        <authorList>
            <person name="Behra P.R.K."/>
            <person name="Pettersson B.M.F."/>
            <person name="Ramesh M."/>
            <person name="Das S."/>
            <person name="Dasgupta S."/>
            <person name="Kirsebom L.A."/>
        </authorList>
    </citation>
    <scope>NUCLEOTIDE SEQUENCE</scope>
    <source>
        <strain evidence="10">DSM 44838</strain>
    </source>
</reference>
<dbReference type="GO" id="GO:0046872">
    <property type="term" value="F:metal ion binding"/>
    <property type="evidence" value="ECO:0007669"/>
    <property type="project" value="UniProtKB-KW"/>
</dbReference>
<dbReference type="GO" id="GO:0009228">
    <property type="term" value="P:thiamine biosynthetic process"/>
    <property type="evidence" value="ECO:0007669"/>
    <property type="project" value="InterPro"/>
</dbReference>
<dbReference type="Pfam" id="PF13667">
    <property type="entry name" value="ThiC-associated"/>
    <property type="match status" value="1"/>
</dbReference>
<dbReference type="PANTHER" id="PTHR30557">
    <property type="entry name" value="THIAMINE BIOSYNTHESIS PROTEIN THIC"/>
    <property type="match status" value="1"/>
</dbReference>
<dbReference type="InterPro" id="IPR038521">
    <property type="entry name" value="ThiC/Bza_core_dom"/>
</dbReference>